<accession>A0AAW1HXQ4</accession>
<organism evidence="1 2">
    <name type="scientific">Saponaria officinalis</name>
    <name type="common">Common soapwort</name>
    <name type="synonym">Lychnis saponaria</name>
    <dbReference type="NCBI Taxonomy" id="3572"/>
    <lineage>
        <taxon>Eukaryota</taxon>
        <taxon>Viridiplantae</taxon>
        <taxon>Streptophyta</taxon>
        <taxon>Embryophyta</taxon>
        <taxon>Tracheophyta</taxon>
        <taxon>Spermatophyta</taxon>
        <taxon>Magnoliopsida</taxon>
        <taxon>eudicotyledons</taxon>
        <taxon>Gunneridae</taxon>
        <taxon>Pentapetalae</taxon>
        <taxon>Caryophyllales</taxon>
        <taxon>Caryophyllaceae</taxon>
        <taxon>Caryophylleae</taxon>
        <taxon>Saponaria</taxon>
    </lineage>
</organism>
<gene>
    <name evidence="1" type="ORF">RND81_10G042500</name>
</gene>
<comment type="caution">
    <text evidence="1">The sequence shown here is derived from an EMBL/GenBank/DDBJ whole genome shotgun (WGS) entry which is preliminary data.</text>
</comment>
<keyword evidence="2" id="KW-1185">Reference proteome</keyword>
<evidence type="ECO:0000313" key="2">
    <source>
        <dbReference type="Proteomes" id="UP001443914"/>
    </source>
</evidence>
<sequence>MNFCHMLQNVHTGFSKRILIDCNVLSPKSTLSLKSSFVSGCGQSNVLHIRHVVNAKSDSLIRSGCFYNTTFRSTSILHLSLICSRLSLHRPHVSLEYGTTKLYLSHQVYDQINHDIKESYREVHFKFTQSYDNICL</sequence>
<dbReference type="AlphaFoldDB" id="A0AAW1HXQ4"/>
<dbReference type="EMBL" id="JBDFQZ010000010">
    <property type="protein sequence ID" value="KAK9681996.1"/>
    <property type="molecule type" value="Genomic_DNA"/>
</dbReference>
<evidence type="ECO:0000313" key="1">
    <source>
        <dbReference type="EMBL" id="KAK9681996.1"/>
    </source>
</evidence>
<dbReference type="Proteomes" id="UP001443914">
    <property type="component" value="Unassembled WGS sequence"/>
</dbReference>
<protein>
    <submittedName>
        <fullName evidence="1">Uncharacterized protein</fullName>
    </submittedName>
</protein>
<name>A0AAW1HXQ4_SAPOF</name>
<reference evidence="1" key="1">
    <citation type="submission" date="2024-03" db="EMBL/GenBank/DDBJ databases">
        <title>WGS assembly of Saponaria officinalis var. Norfolk2.</title>
        <authorList>
            <person name="Jenkins J."/>
            <person name="Shu S."/>
            <person name="Grimwood J."/>
            <person name="Barry K."/>
            <person name="Goodstein D."/>
            <person name="Schmutz J."/>
            <person name="Leebens-Mack J."/>
            <person name="Osbourn A."/>
        </authorList>
    </citation>
    <scope>NUCLEOTIDE SEQUENCE [LARGE SCALE GENOMIC DNA]</scope>
    <source>
        <strain evidence="1">JIC</strain>
    </source>
</reference>
<proteinExistence type="predicted"/>